<keyword evidence="4 6" id="KW-0238">DNA-binding</keyword>
<dbReference type="FunFam" id="1.10.10.10:FF:000004">
    <property type="entry name" value="RNA polymerase sigma factor SigA"/>
    <property type="match status" value="1"/>
</dbReference>
<evidence type="ECO:0000256" key="8">
    <source>
        <dbReference type="SAM" id="MobiDB-lite"/>
    </source>
</evidence>
<dbReference type="InterPro" id="IPR007127">
    <property type="entry name" value="RNA_pol_sigma_70_r1_1"/>
</dbReference>
<gene>
    <name evidence="11" type="primary">rpoD</name>
    <name evidence="6" type="synonym">sigA</name>
    <name evidence="11" type="ORF">EHR08_15050</name>
</gene>
<evidence type="ECO:0000256" key="3">
    <source>
        <dbReference type="ARBA" id="ARBA00023082"/>
    </source>
</evidence>
<dbReference type="GO" id="GO:0005737">
    <property type="term" value="C:cytoplasm"/>
    <property type="evidence" value="ECO:0007669"/>
    <property type="project" value="UniProtKB-SubCell"/>
</dbReference>
<dbReference type="GO" id="GO:0016987">
    <property type="term" value="F:sigma factor activity"/>
    <property type="evidence" value="ECO:0007669"/>
    <property type="project" value="UniProtKB-UniRule"/>
</dbReference>
<dbReference type="PROSITE" id="PS00715">
    <property type="entry name" value="SIGMA70_1"/>
    <property type="match status" value="1"/>
</dbReference>
<dbReference type="NCBIfam" id="TIGR02937">
    <property type="entry name" value="sigma70-ECF"/>
    <property type="match status" value="1"/>
</dbReference>
<dbReference type="GO" id="GO:0006352">
    <property type="term" value="P:DNA-templated transcription initiation"/>
    <property type="evidence" value="ECO:0007669"/>
    <property type="project" value="UniProtKB-UniRule"/>
</dbReference>
<comment type="function">
    <text evidence="6">Sigma factors are initiation factors that promote the attachment of RNA polymerase to specific initiation sites and are then released. This sigma factor is the primary sigma factor during exponential growth.</text>
</comment>
<keyword evidence="3 6" id="KW-0731">Sigma factor</keyword>
<dbReference type="PANTHER" id="PTHR30603">
    <property type="entry name" value="RNA POLYMERASE SIGMA FACTOR RPO"/>
    <property type="match status" value="1"/>
</dbReference>
<dbReference type="PANTHER" id="PTHR30603:SF60">
    <property type="entry name" value="RNA POLYMERASE SIGMA FACTOR RPOD"/>
    <property type="match status" value="1"/>
</dbReference>
<dbReference type="HAMAP" id="MF_00963">
    <property type="entry name" value="Sigma70_RpoD_SigA"/>
    <property type="match status" value="1"/>
</dbReference>
<dbReference type="InterPro" id="IPR028630">
    <property type="entry name" value="Sigma70_RpoD"/>
</dbReference>
<keyword evidence="5 6" id="KW-0804">Transcription</keyword>
<evidence type="ECO:0000256" key="4">
    <source>
        <dbReference type="ARBA" id="ARBA00023125"/>
    </source>
</evidence>
<evidence type="ECO:0000313" key="11">
    <source>
        <dbReference type="EMBL" id="TGN12672.1"/>
    </source>
</evidence>
<feature type="DNA-binding region" description="H-T-H motif" evidence="6">
    <location>
        <begin position="551"/>
        <end position="570"/>
    </location>
</feature>
<keyword evidence="12" id="KW-1185">Reference proteome</keyword>
<dbReference type="Gene3D" id="1.10.601.10">
    <property type="entry name" value="RNA Polymerase Primary Sigma Factor"/>
    <property type="match status" value="1"/>
</dbReference>
<dbReference type="InterPro" id="IPR042189">
    <property type="entry name" value="RNA_pol_sigma_70_r1_1_sf"/>
</dbReference>
<dbReference type="CDD" id="cd06171">
    <property type="entry name" value="Sigma70_r4"/>
    <property type="match status" value="1"/>
</dbReference>
<feature type="short sequence motif" description="Interaction with polymerase core subunit RpoC" evidence="6">
    <location>
        <begin position="381"/>
        <end position="384"/>
    </location>
</feature>
<feature type="coiled-coil region" evidence="7">
    <location>
        <begin position="194"/>
        <end position="238"/>
    </location>
</feature>
<dbReference type="Gene3D" id="1.10.10.10">
    <property type="entry name" value="Winged helix-like DNA-binding domain superfamily/Winged helix DNA-binding domain"/>
    <property type="match status" value="2"/>
</dbReference>
<dbReference type="NCBIfam" id="NF004208">
    <property type="entry name" value="PRK05658.1"/>
    <property type="match status" value="1"/>
</dbReference>
<feature type="compositionally biased region" description="Basic and acidic residues" evidence="8">
    <location>
        <begin position="74"/>
        <end position="85"/>
    </location>
</feature>
<feature type="region of interest" description="Sigma-70 factor domain-3" evidence="6">
    <location>
        <begin position="436"/>
        <end position="512"/>
    </location>
</feature>
<dbReference type="InterPro" id="IPR009042">
    <property type="entry name" value="RNA_pol_sigma70_r1_2"/>
</dbReference>
<name>A0A6H3NRR8_9LEPT</name>
<evidence type="ECO:0000256" key="1">
    <source>
        <dbReference type="ARBA" id="ARBA00022490"/>
    </source>
</evidence>
<evidence type="ECO:0000256" key="6">
    <source>
        <dbReference type="HAMAP-Rule" id="MF_00963"/>
    </source>
</evidence>
<dbReference type="InterPro" id="IPR012760">
    <property type="entry name" value="RNA_pol_sigma_RpoD_C"/>
</dbReference>
<comment type="subunit">
    <text evidence="6">Interacts transiently with the RNA polymerase catalytic core.</text>
</comment>
<feature type="domain" description="RNA polymerase sigma-70" evidence="9">
    <location>
        <begin position="381"/>
        <end position="394"/>
    </location>
</feature>
<dbReference type="PRINTS" id="PR00046">
    <property type="entry name" value="SIGMA70FCT"/>
</dbReference>
<evidence type="ECO:0000259" key="9">
    <source>
        <dbReference type="PROSITE" id="PS00715"/>
    </source>
</evidence>
<comment type="similarity">
    <text evidence="6">Belongs to the sigma-70 factor family. RpoD/SigA subfamily.</text>
</comment>
<comment type="subcellular location">
    <subcellularLocation>
        <location evidence="6">Cytoplasm</location>
    </subcellularLocation>
</comment>
<dbReference type="FunFam" id="1.10.601.10:FF:000001">
    <property type="entry name" value="RNA polymerase sigma factor SigA"/>
    <property type="match status" value="1"/>
</dbReference>
<reference evidence="11" key="1">
    <citation type="journal article" date="2019" name="PLoS Negl. Trop. Dis.">
        <title>Revisiting the worldwide diversity of Leptospira species in the environment.</title>
        <authorList>
            <person name="Vincent A.T."/>
            <person name="Schiettekatte O."/>
            <person name="Bourhy P."/>
            <person name="Veyrier F.J."/>
            <person name="Picardeau M."/>
        </authorList>
    </citation>
    <scope>NUCLEOTIDE SEQUENCE [LARGE SCALE GENOMIC DNA]</scope>
    <source>
        <strain evidence="11">201601109</strain>
    </source>
</reference>
<dbReference type="InterPro" id="IPR013324">
    <property type="entry name" value="RNA_pol_sigma_r3/r4-like"/>
</dbReference>
<dbReference type="Pfam" id="PF04545">
    <property type="entry name" value="Sigma70_r4"/>
    <property type="match status" value="1"/>
</dbReference>
<protein>
    <recommendedName>
        <fullName evidence="6">RNA polymerase sigma factor SigA</fullName>
    </recommendedName>
</protein>
<dbReference type="OrthoDB" id="9809557at2"/>
<evidence type="ECO:0000256" key="2">
    <source>
        <dbReference type="ARBA" id="ARBA00023015"/>
    </source>
</evidence>
<feature type="domain" description="RNA polymerase sigma-70" evidence="10">
    <location>
        <begin position="550"/>
        <end position="576"/>
    </location>
</feature>
<dbReference type="SUPFAM" id="SSF88659">
    <property type="entry name" value="Sigma3 and sigma4 domains of RNA polymerase sigma factors"/>
    <property type="match status" value="2"/>
</dbReference>
<dbReference type="Pfam" id="PF03979">
    <property type="entry name" value="Sigma70_r1_1"/>
    <property type="match status" value="1"/>
</dbReference>
<organism evidence="11 12">
    <name type="scientific">Leptospira bandrabouensis</name>
    <dbReference type="NCBI Taxonomy" id="2484903"/>
    <lineage>
        <taxon>Bacteria</taxon>
        <taxon>Pseudomonadati</taxon>
        <taxon>Spirochaetota</taxon>
        <taxon>Spirochaetia</taxon>
        <taxon>Leptospirales</taxon>
        <taxon>Leptospiraceae</taxon>
        <taxon>Leptospira</taxon>
    </lineage>
</organism>
<dbReference type="InterPro" id="IPR007624">
    <property type="entry name" value="RNA_pol_sigma70_r3"/>
</dbReference>
<dbReference type="PROSITE" id="PS00716">
    <property type="entry name" value="SIGMA70_2"/>
    <property type="match status" value="1"/>
</dbReference>
<sequence length="590" mass="68574">MENLASLPEVQKIISIGKANREVSYDEINEILPDKILNSEKIDDVFTLLHEMGIEIVEEYSKKSLEESSSLTTTKEETTKETKEKPARKKRESNVSSSSEDPIRLYLKEIGKVSLISGETEVFLAKRIEKGEKIIEETILSSSILRQNFAKLIPKIKSKKIKVYDLVKVDKMYALNQEQADKLEKVFFENMELIQQDEKVLNESTNRIRKYSENSKKFKELKEKIDLSTGKIDEAIRKIGVSQKEIQKISQKIKSMVFRVKEIEKHFLKIKAKYGHDVREIKALNRFIEKNENLDEIEKMMGCDIDEVREVIKDIRNNERKLRRMEQEAGSPVGEIKDWGEKIIKGEREIAQAKRELVRANLRLVVSIAKRYANRGMHFFDLIQEGNIGLIRAVDKFEYKKGYKFSTYATWWIRQAITRAISDQARTIRVPVHMIEQVNKVIRETRLFVQEFGRDPSNDEIAERLGWPVQKVKAVKNVAREPISLEIPVGSEEDSELGDFIEDKEVISPLNSAASSILSEQIRQVLQTLPAREQKVIRMRFGLDDGYAQTLEEVGYQFKVTRERIRQIEAKALRRLRHPSRSKKLKDYID</sequence>
<accession>A0A6H3NRR8</accession>
<dbReference type="Pfam" id="PF00140">
    <property type="entry name" value="Sigma70_r1_2"/>
    <property type="match status" value="1"/>
</dbReference>
<dbReference type="InterPro" id="IPR013325">
    <property type="entry name" value="RNA_pol_sigma_r2"/>
</dbReference>
<dbReference type="GO" id="GO:0003677">
    <property type="term" value="F:DNA binding"/>
    <property type="evidence" value="ECO:0007669"/>
    <property type="project" value="UniProtKB-UniRule"/>
</dbReference>
<dbReference type="InterPro" id="IPR050239">
    <property type="entry name" value="Sigma-70_RNA_pol_init_factors"/>
</dbReference>
<dbReference type="Pfam" id="PF04539">
    <property type="entry name" value="Sigma70_r3"/>
    <property type="match status" value="1"/>
</dbReference>
<evidence type="ECO:0000256" key="7">
    <source>
        <dbReference type="SAM" id="Coils"/>
    </source>
</evidence>
<dbReference type="InterPro" id="IPR000943">
    <property type="entry name" value="RNA_pol_sigma70"/>
</dbReference>
<proteinExistence type="inferred from homology"/>
<keyword evidence="2 6" id="KW-0805">Transcription regulation</keyword>
<keyword evidence="7" id="KW-0175">Coiled coil</keyword>
<dbReference type="InterPro" id="IPR014284">
    <property type="entry name" value="RNA_pol_sigma-70_dom"/>
</dbReference>
<comment type="caution">
    <text evidence="11">The sequence shown here is derived from an EMBL/GenBank/DDBJ whole genome shotgun (WGS) entry which is preliminary data.</text>
</comment>
<dbReference type="InterPro" id="IPR007627">
    <property type="entry name" value="RNA_pol_sigma70_r2"/>
</dbReference>
<dbReference type="Gene3D" id="1.10.220.120">
    <property type="entry name" value="Sigma-70 factor, region 1.1"/>
    <property type="match status" value="1"/>
</dbReference>
<dbReference type="RefSeq" id="WP_135744157.1">
    <property type="nucleotide sequence ID" value="NZ_JAIZBI010000004.1"/>
</dbReference>
<dbReference type="Proteomes" id="UP000297649">
    <property type="component" value="Unassembled WGS sequence"/>
</dbReference>
<feature type="coiled-coil region" evidence="7">
    <location>
        <begin position="305"/>
        <end position="363"/>
    </location>
</feature>
<evidence type="ECO:0000259" key="10">
    <source>
        <dbReference type="PROSITE" id="PS00716"/>
    </source>
</evidence>
<feature type="region of interest" description="Disordered" evidence="8">
    <location>
        <begin position="67"/>
        <end position="96"/>
    </location>
</feature>
<evidence type="ECO:0000313" key="12">
    <source>
        <dbReference type="Proteomes" id="UP000297649"/>
    </source>
</evidence>
<feature type="region of interest" description="Sigma-70 factor domain-2" evidence="6">
    <location>
        <begin position="357"/>
        <end position="427"/>
    </location>
</feature>
<dbReference type="SUPFAM" id="SSF88946">
    <property type="entry name" value="Sigma2 domain of RNA polymerase sigma factors"/>
    <property type="match status" value="1"/>
</dbReference>
<feature type="region of interest" description="Sigma-70 factor domain-4" evidence="6">
    <location>
        <begin position="525"/>
        <end position="578"/>
    </location>
</feature>
<dbReference type="InterPro" id="IPR007630">
    <property type="entry name" value="RNA_pol_sigma70_r4"/>
</dbReference>
<keyword evidence="1 6" id="KW-0963">Cytoplasm</keyword>
<dbReference type="Pfam" id="PF04542">
    <property type="entry name" value="Sigma70_r2"/>
    <property type="match status" value="1"/>
</dbReference>
<dbReference type="NCBIfam" id="TIGR02393">
    <property type="entry name" value="RpoD_Cterm"/>
    <property type="match status" value="1"/>
</dbReference>
<evidence type="ECO:0000256" key="5">
    <source>
        <dbReference type="ARBA" id="ARBA00023163"/>
    </source>
</evidence>
<dbReference type="AlphaFoldDB" id="A0A6H3NRR8"/>
<dbReference type="InterPro" id="IPR036388">
    <property type="entry name" value="WH-like_DNA-bd_sf"/>
</dbReference>
<dbReference type="EMBL" id="RQHU01000019">
    <property type="protein sequence ID" value="TGN12672.1"/>
    <property type="molecule type" value="Genomic_DNA"/>
</dbReference>